<evidence type="ECO:0000313" key="2">
    <source>
        <dbReference type="Proteomes" id="UP001174909"/>
    </source>
</evidence>
<reference evidence="1" key="1">
    <citation type="submission" date="2023-03" db="EMBL/GenBank/DDBJ databases">
        <authorList>
            <person name="Steffen K."/>
            <person name="Cardenas P."/>
        </authorList>
    </citation>
    <scope>NUCLEOTIDE SEQUENCE</scope>
</reference>
<dbReference type="Proteomes" id="UP001174909">
    <property type="component" value="Unassembled WGS sequence"/>
</dbReference>
<protein>
    <submittedName>
        <fullName evidence="1">Uncharacterized protein</fullName>
    </submittedName>
</protein>
<gene>
    <name evidence="1" type="ORF">GBAR_LOCUS27311</name>
</gene>
<dbReference type="EMBL" id="CASHTH010003804">
    <property type="protein sequence ID" value="CAI8049594.1"/>
    <property type="molecule type" value="Genomic_DNA"/>
</dbReference>
<organism evidence="1 2">
    <name type="scientific">Geodia barretti</name>
    <name type="common">Barrett's horny sponge</name>
    <dbReference type="NCBI Taxonomy" id="519541"/>
    <lineage>
        <taxon>Eukaryota</taxon>
        <taxon>Metazoa</taxon>
        <taxon>Porifera</taxon>
        <taxon>Demospongiae</taxon>
        <taxon>Heteroscleromorpha</taxon>
        <taxon>Tetractinellida</taxon>
        <taxon>Astrophorina</taxon>
        <taxon>Geodiidae</taxon>
        <taxon>Geodia</taxon>
    </lineage>
</organism>
<accession>A0AA35TKY2</accession>
<sequence length="113" mass="13030">MFAMDAVAPKRREIAEPRFDHYEDTGCEVASTCFGCPLPRCKFDDMEWFYKYRRLGRYLHMASVIHGEGLSISEAAERFSVTQRTIFRVLNRCRDAMRELTPAEAAVFARLAA</sequence>
<dbReference type="AlphaFoldDB" id="A0AA35TKY2"/>
<proteinExistence type="predicted"/>
<keyword evidence="2" id="KW-1185">Reference proteome</keyword>
<comment type="caution">
    <text evidence="1">The sequence shown here is derived from an EMBL/GenBank/DDBJ whole genome shotgun (WGS) entry which is preliminary data.</text>
</comment>
<dbReference type="InterPro" id="IPR013324">
    <property type="entry name" value="RNA_pol_sigma_r3/r4-like"/>
</dbReference>
<name>A0AA35TKY2_GEOBA</name>
<dbReference type="SUPFAM" id="SSF88659">
    <property type="entry name" value="Sigma3 and sigma4 domains of RNA polymerase sigma factors"/>
    <property type="match status" value="1"/>
</dbReference>
<evidence type="ECO:0000313" key="1">
    <source>
        <dbReference type="EMBL" id="CAI8049594.1"/>
    </source>
</evidence>